<dbReference type="PROSITE" id="PS50011">
    <property type="entry name" value="PROTEIN_KINASE_DOM"/>
    <property type="match status" value="1"/>
</dbReference>
<dbReference type="GO" id="GO:0005524">
    <property type="term" value="F:ATP binding"/>
    <property type="evidence" value="ECO:0007669"/>
    <property type="project" value="UniProtKB-UniRule"/>
</dbReference>
<keyword evidence="5 7" id="KW-0067">ATP-binding</keyword>
<protein>
    <submittedName>
        <fullName evidence="12">Kinase-like domain-containing protein</fullName>
    </submittedName>
</protein>
<keyword evidence="2" id="KW-0808">Transferase</keyword>
<feature type="binding site" evidence="7">
    <location>
        <position position="168"/>
    </location>
    <ligand>
        <name>ATP</name>
        <dbReference type="ChEBI" id="CHEBI:30616"/>
    </ligand>
</feature>
<reference evidence="12 13" key="1">
    <citation type="submission" date="2016-07" db="EMBL/GenBank/DDBJ databases">
        <title>Pervasive Adenine N6-methylation of Active Genes in Fungi.</title>
        <authorList>
            <consortium name="DOE Joint Genome Institute"/>
            <person name="Mondo S.J."/>
            <person name="Dannebaum R.O."/>
            <person name="Kuo R.C."/>
            <person name="Labutti K."/>
            <person name="Haridas S."/>
            <person name="Kuo A."/>
            <person name="Salamov A."/>
            <person name="Ahrendt S.R."/>
            <person name="Lipzen A."/>
            <person name="Sullivan W."/>
            <person name="Andreopoulos W.B."/>
            <person name="Clum A."/>
            <person name="Lindquist E."/>
            <person name="Daum C."/>
            <person name="Ramamoorthy G.K."/>
            <person name="Gryganskyi A."/>
            <person name="Culley D."/>
            <person name="Magnuson J.K."/>
            <person name="James T.Y."/>
            <person name="O'Malley M.A."/>
            <person name="Stajich J.E."/>
            <person name="Spatafora J.W."/>
            <person name="Visel A."/>
            <person name="Grigoriev I.V."/>
        </authorList>
    </citation>
    <scope>NUCLEOTIDE SEQUENCE [LARGE SCALE GENOMIC DNA]</scope>
    <source>
        <strain evidence="12 13">12-1054</strain>
    </source>
</reference>
<dbReference type="Pfam" id="PF00069">
    <property type="entry name" value="Pkinase"/>
    <property type="match status" value="1"/>
</dbReference>
<comment type="caution">
    <text evidence="12">The sequence shown here is derived from an EMBL/GenBank/DDBJ whole genome shotgun (WGS) entry which is preliminary data.</text>
</comment>
<evidence type="ECO:0000259" key="11">
    <source>
        <dbReference type="PROSITE" id="PS50011"/>
    </source>
</evidence>
<dbReference type="GO" id="GO:0004674">
    <property type="term" value="F:protein serine/threonine kinase activity"/>
    <property type="evidence" value="ECO:0007669"/>
    <property type="project" value="UniProtKB-KW"/>
</dbReference>
<evidence type="ECO:0000256" key="3">
    <source>
        <dbReference type="ARBA" id="ARBA00022741"/>
    </source>
</evidence>
<dbReference type="Proteomes" id="UP000193685">
    <property type="component" value="Unassembled WGS sequence"/>
</dbReference>
<feature type="active site" description="Proton acceptor" evidence="6">
    <location>
        <position position="150"/>
    </location>
</feature>
<feature type="binding site" evidence="7">
    <location>
        <begin position="154"/>
        <end position="155"/>
    </location>
    <ligand>
        <name>ATP</name>
        <dbReference type="ChEBI" id="CHEBI:30616"/>
    </ligand>
</feature>
<dbReference type="InterPro" id="IPR030616">
    <property type="entry name" value="Aur-like"/>
</dbReference>
<dbReference type="OMA" id="MLNASMP"/>
<dbReference type="SMART" id="SM00220">
    <property type="entry name" value="S_TKc"/>
    <property type="match status" value="1"/>
</dbReference>
<keyword evidence="4 12" id="KW-0418">Kinase</keyword>
<evidence type="ECO:0000256" key="1">
    <source>
        <dbReference type="ARBA" id="ARBA00022527"/>
    </source>
</evidence>
<evidence type="ECO:0000256" key="5">
    <source>
        <dbReference type="ARBA" id="ARBA00022840"/>
    </source>
</evidence>
<dbReference type="InterPro" id="IPR008271">
    <property type="entry name" value="Ser/Thr_kinase_AS"/>
</dbReference>
<evidence type="ECO:0000313" key="13">
    <source>
        <dbReference type="Proteomes" id="UP000193685"/>
    </source>
</evidence>
<evidence type="ECO:0000256" key="8">
    <source>
        <dbReference type="PIRSR" id="PIRSR630616-3"/>
    </source>
</evidence>
<dbReference type="PROSITE" id="PS00108">
    <property type="entry name" value="PROTEIN_KINASE_ST"/>
    <property type="match status" value="1"/>
</dbReference>
<keyword evidence="13" id="KW-1185">Reference proteome</keyword>
<dbReference type="AlphaFoldDB" id="A0A1Y2FU68"/>
<dbReference type="InterPro" id="IPR017441">
    <property type="entry name" value="Protein_kinase_ATP_BS"/>
</dbReference>
<evidence type="ECO:0000256" key="9">
    <source>
        <dbReference type="PROSITE-ProRule" id="PRU10141"/>
    </source>
</evidence>
<feature type="non-terminal residue" evidence="12">
    <location>
        <position position="277"/>
    </location>
</feature>
<organism evidence="12 13">
    <name type="scientific">Protomyces lactucae-debilis</name>
    <dbReference type="NCBI Taxonomy" id="2754530"/>
    <lineage>
        <taxon>Eukaryota</taxon>
        <taxon>Fungi</taxon>
        <taxon>Dikarya</taxon>
        <taxon>Ascomycota</taxon>
        <taxon>Taphrinomycotina</taxon>
        <taxon>Taphrinomycetes</taxon>
        <taxon>Taphrinales</taxon>
        <taxon>Protomycetaceae</taxon>
        <taxon>Protomyces</taxon>
    </lineage>
</organism>
<dbReference type="InterPro" id="IPR011009">
    <property type="entry name" value="Kinase-like_dom_sf"/>
</dbReference>
<evidence type="ECO:0000313" key="12">
    <source>
        <dbReference type="EMBL" id="ORY87560.1"/>
    </source>
</evidence>
<feature type="domain" description="Protein kinase" evidence="11">
    <location>
        <begin position="33"/>
        <end position="277"/>
    </location>
</feature>
<comment type="similarity">
    <text evidence="10">Belongs to the protein kinase superfamily.</text>
</comment>
<dbReference type="FunFam" id="1.10.510.10:FF:000571">
    <property type="entry name" value="Maternal embryonic leucine zipper kinase"/>
    <property type="match status" value="1"/>
</dbReference>
<dbReference type="PIRSF" id="PIRSF000654">
    <property type="entry name" value="Integrin-linked_kinase"/>
    <property type="match status" value="1"/>
</dbReference>
<dbReference type="OrthoDB" id="942095at2759"/>
<dbReference type="STRING" id="56484.A0A1Y2FU68"/>
<evidence type="ECO:0000256" key="6">
    <source>
        <dbReference type="PIRSR" id="PIRSR630616-1"/>
    </source>
</evidence>
<dbReference type="PANTHER" id="PTHR24350">
    <property type="entry name" value="SERINE/THREONINE-PROTEIN KINASE IAL-RELATED"/>
    <property type="match status" value="1"/>
</dbReference>
<evidence type="ECO:0000256" key="10">
    <source>
        <dbReference type="RuleBase" id="RU000304"/>
    </source>
</evidence>
<sequence>MREDKNLKANLAASYNELVRSFTALACETIGNYSLGREVGKGSYGHAYQATHKFLGGKVVLKGTPKSEAPTLAREIHHHRRLHHPHVVQLYEVIVTEERVWLVLEHCGGGELYEYLLKRRQLTERETKKIFAQICGAVAYIHSRGIVHRDLKLENIFLDRKNNVKLGDFGFTRENDKGFMKTWCGSTAYSAPEILRCSKYQGEPVDIWSLGIILFALLSGQLPYDEEDELATKRMILESQPVFPPFFSDEMTQLITSMLNKDPEKRPSAQDILQHPF</sequence>
<proteinExistence type="inferred from homology"/>
<keyword evidence="1 10" id="KW-0723">Serine/threonine-protein kinase</keyword>
<gene>
    <name evidence="12" type="ORF">BCR37DRAFT_342594</name>
</gene>
<dbReference type="EMBL" id="MCFI01000001">
    <property type="protein sequence ID" value="ORY87560.1"/>
    <property type="molecule type" value="Genomic_DNA"/>
</dbReference>
<dbReference type="Gene3D" id="1.10.510.10">
    <property type="entry name" value="Transferase(Phosphotransferase) domain 1"/>
    <property type="match status" value="1"/>
</dbReference>
<dbReference type="SUPFAM" id="SSF56112">
    <property type="entry name" value="Protein kinase-like (PK-like)"/>
    <property type="match status" value="1"/>
</dbReference>
<dbReference type="GeneID" id="63784038"/>
<dbReference type="RefSeq" id="XP_040728055.1">
    <property type="nucleotide sequence ID" value="XM_040867439.1"/>
</dbReference>
<evidence type="ECO:0000256" key="4">
    <source>
        <dbReference type="ARBA" id="ARBA00022777"/>
    </source>
</evidence>
<evidence type="ECO:0000256" key="7">
    <source>
        <dbReference type="PIRSR" id="PIRSR630616-2"/>
    </source>
</evidence>
<keyword evidence="3 7" id="KW-0547">Nucleotide-binding</keyword>
<dbReference type="CDD" id="cd14003">
    <property type="entry name" value="STKc_AMPK-like"/>
    <property type="match status" value="1"/>
</dbReference>
<dbReference type="InterPro" id="IPR000719">
    <property type="entry name" value="Prot_kinase_dom"/>
</dbReference>
<evidence type="ECO:0000256" key="2">
    <source>
        <dbReference type="ARBA" id="ARBA00022679"/>
    </source>
</evidence>
<dbReference type="PROSITE" id="PS00107">
    <property type="entry name" value="PROTEIN_KINASE_ATP"/>
    <property type="match status" value="1"/>
</dbReference>
<feature type="binding site" evidence="7 9">
    <location>
        <position position="62"/>
    </location>
    <ligand>
        <name>ATP</name>
        <dbReference type="ChEBI" id="CHEBI:30616"/>
    </ligand>
</feature>
<accession>A0A1Y2FU68</accession>
<name>A0A1Y2FU68_PROLT</name>
<feature type="cross-link" description="Glycyl lysine isopeptide (Lys-Gly) (interchain with G-Cter in SUMO2)" evidence="8">
    <location>
        <position position="152"/>
    </location>
</feature>